<organism evidence="3 4">
    <name type="scientific">Phytophthora oleae</name>
    <dbReference type="NCBI Taxonomy" id="2107226"/>
    <lineage>
        <taxon>Eukaryota</taxon>
        <taxon>Sar</taxon>
        <taxon>Stramenopiles</taxon>
        <taxon>Oomycota</taxon>
        <taxon>Peronosporomycetes</taxon>
        <taxon>Peronosporales</taxon>
        <taxon>Peronosporaceae</taxon>
        <taxon>Phytophthora</taxon>
    </lineage>
</organism>
<sequence>MSESEEDSTTSSKQKSIFSGMGRVKQINHLWSPKTKSDRTFDTPPSSPWGRRPSKNSLGASSPRPSDHSSRPNSANGSPRRQSVVTVVDMERYLAINSWLEHHSINVAQVDTSGAENSKDYGLFDDMYCSLDVLEKALKTELSLLGINNACELQKDGNEASSPALFDYLTVIGVDMLDIKTHHFWNQRENVFEATVAFAHPPESQFNAESLEHFCFPTGIKATNVSTVKRNMPPDESAYSKEGEFFVLMISGGGVQGQNVQYAMCMKGSITIRGGGDDGKNLLLPICYCIIAQVPFIPFFRAVLQGFLNSLRNEFESSTDNGFSPLNNIVTDQHAGFIDDTIQQLKTIPLPDKGQSLTVDVFPNIDLTLTRPHKENDQDEKVALLLQWALPSLLSRLPIDRLLQILSLLLIETKIIVVSDEIPLLSSATLGLASLLHPLVWAGPLISVLPPSMHEYMEAPVPLICGVDELPRDFECSKGTCILHLMENRVQLHAEDERAFSKLEMPELTNLSCDLTRFTKQMLGRVTGSFRDNITPLSTHLVIHRVRRHIEHLISVCAHASENYRGQLADYELNASETRFVDIFMQTQMYQKYHDDQPIATATELSNQQLPSTPQTTTDEVPAQASPINTQYDGLKSAASVLFQIALAGVSTLPRSTSRIAMVPQNEVIEVPSIDLELQMEDLDTGPVNISPTASSPSGRMLSNMKPSPTDRVEAYELLSPTPSEASTTERRPDRTFVWPLSQSDLDLFWVADEASVASPDSSFESPRRSPNNESDVTYVEELKSVGRSEHGSVVNAQRADTEMTISIFDTALSEALGSADAGDSWVFEASEDPRRDDSDEERSTSHESSVEDEVHRGDVTKEAEHNNSPTAHHSWPDQNEVCTKVNIPRESVLTEDQVKMLTTGTSMESRGAWEGWCEGKMFISPDLTTLTWERRTVALAALNMNIADVTGVAFEDRRSASFSGFKQRRVRVNVSGESIYFQFSSSPQHDEFFDALKQVIQPAQEYSADRQRSFPSLSSPGSPIIRTEVAEPYGEAKIDITRVSSFLESDLTLFKRKLMRGFLVEKHGRLGKPHAKLLFIDALCSHISWRKPSTSEDQQTEDQLHRRSNMFSHDKSIPVDCITAIVTGKQTTVLRRSTANKSNERLCLSILTPTRTLDICAYSLQGFQELYRGFSLLLEEINRTRDGID</sequence>
<dbReference type="InterPro" id="IPR011993">
    <property type="entry name" value="PH-like_dom_sf"/>
</dbReference>
<evidence type="ECO:0000259" key="2">
    <source>
        <dbReference type="PROSITE" id="PS50211"/>
    </source>
</evidence>
<protein>
    <recommendedName>
        <fullName evidence="2">UDENN domain-containing protein</fullName>
    </recommendedName>
</protein>
<feature type="domain" description="UDENN" evidence="2">
    <location>
        <begin position="174"/>
        <end position="605"/>
    </location>
</feature>
<comment type="caution">
    <text evidence="3">The sequence shown here is derived from an EMBL/GenBank/DDBJ whole genome shotgun (WGS) entry which is preliminary data.</text>
</comment>
<feature type="compositionally biased region" description="Basic and acidic residues" evidence="1">
    <location>
        <begin position="832"/>
        <end position="858"/>
    </location>
</feature>
<dbReference type="SUPFAM" id="SSF50729">
    <property type="entry name" value="PH domain-like"/>
    <property type="match status" value="1"/>
</dbReference>
<dbReference type="Gene3D" id="3.40.50.11500">
    <property type="match status" value="1"/>
</dbReference>
<evidence type="ECO:0000313" key="4">
    <source>
        <dbReference type="Proteomes" id="UP001632037"/>
    </source>
</evidence>
<dbReference type="AlphaFoldDB" id="A0ABD3EXP0"/>
<dbReference type="InterPro" id="IPR051942">
    <property type="entry name" value="DENN_domain_containing_2"/>
</dbReference>
<dbReference type="Proteomes" id="UP001632037">
    <property type="component" value="Unassembled WGS sequence"/>
</dbReference>
<dbReference type="Pfam" id="PF02141">
    <property type="entry name" value="DENN"/>
    <property type="match status" value="1"/>
</dbReference>
<dbReference type="PROSITE" id="PS50211">
    <property type="entry name" value="DENN"/>
    <property type="match status" value="1"/>
</dbReference>
<dbReference type="Gene3D" id="2.30.29.30">
    <property type="entry name" value="Pleckstrin-homology domain (PH domain)/Phosphotyrosine-binding domain (PTB)"/>
    <property type="match status" value="1"/>
</dbReference>
<dbReference type="Gene3D" id="3.30.450.200">
    <property type="match status" value="1"/>
</dbReference>
<dbReference type="InterPro" id="IPR043153">
    <property type="entry name" value="DENN_C"/>
</dbReference>
<keyword evidence="4" id="KW-1185">Reference proteome</keyword>
<gene>
    <name evidence="3" type="ORF">V7S43_016209</name>
</gene>
<name>A0ABD3EXP0_9STRA</name>
<feature type="region of interest" description="Disordered" evidence="1">
    <location>
        <begin position="820"/>
        <end position="858"/>
    </location>
</feature>
<reference evidence="3 4" key="1">
    <citation type="submission" date="2024-09" db="EMBL/GenBank/DDBJ databases">
        <title>Genome sequencing and assembly of Phytophthora oleae, isolate VK10A, causative agent of rot of olive drupes.</title>
        <authorList>
            <person name="Conti Taguali S."/>
            <person name="Riolo M."/>
            <person name="La Spada F."/>
            <person name="Cacciola S.O."/>
            <person name="Dionisio G."/>
        </authorList>
    </citation>
    <scope>NUCLEOTIDE SEQUENCE [LARGE SCALE GENOMIC DNA]</scope>
    <source>
        <strain evidence="3 4">VK10A</strain>
    </source>
</reference>
<evidence type="ECO:0000313" key="3">
    <source>
        <dbReference type="EMBL" id="KAL3658844.1"/>
    </source>
</evidence>
<dbReference type="InterPro" id="IPR037516">
    <property type="entry name" value="Tripartite_DENN"/>
</dbReference>
<dbReference type="EMBL" id="JBIMZQ010000051">
    <property type="protein sequence ID" value="KAL3658844.1"/>
    <property type="molecule type" value="Genomic_DNA"/>
</dbReference>
<accession>A0ABD3EXP0</accession>
<dbReference type="PANTHER" id="PTHR15288">
    <property type="entry name" value="DENN DOMAIN-CONTAINING PROTEIN 2"/>
    <property type="match status" value="1"/>
</dbReference>
<dbReference type="PANTHER" id="PTHR15288:SF0">
    <property type="entry name" value="UDENN DOMAIN-CONTAINING PROTEIN"/>
    <property type="match status" value="1"/>
</dbReference>
<dbReference type="InterPro" id="IPR001194">
    <property type="entry name" value="cDENN_dom"/>
</dbReference>
<feature type="region of interest" description="Disordered" evidence="1">
    <location>
        <begin position="1"/>
        <end position="83"/>
    </location>
</feature>
<proteinExistence type="predicted"/>
<dbReference type="SMART" id="SM00799">
    <property type="entry name" value="DENN"/>
    <property type="match status" value="1"/>
</dbReference>
<evidence type="ECO:0000256" key="1">
    <source>
        <dbReference type="SAM" id="MobiDB-lite"/>
    </source>
</evidence>